<reference evidence="1 2" key="1">
    <citation type="submission" date="2020-04" db="EMBL/GenBank/DDBJ databases">
        <title>Genome analysis and antimicrobial resistance characteristics of Chryseobacterium aquaticum isolated from farmed salmonids.</title>
        <authorList>
            <person name="Saticioglu I.B."/>
            <person name="Duman M."/>
            <person name="Altun S."/>
        </authorList>
    </citation>
    <scope>NUCLEOTIDE SEQUENCE [LARGE SCALE GENOMIC DNA]</scope>
    <source>
        <strain evidence="1 2">C-174</strain>
    </source>
</reference>
<evidence type="ECO:0000313" key="1">
    <source>
        <dbReference type="EMBL" id="NMR33333.1"/>
    </source>
</evidence>
<gene>
    <name evidence="1" type="ORF">HIO71_03830</name>
</gene>
<dbReference type="AlphaFoldDB" id="A0A848N7K8"/>
<proteinExistence type="predicted"/>
<protein>
    <submittedName>
        <fullName evidence="1">Uncharacterized protein</fullName>
    </submittedName>
</protein>
<evidence type="ECO:0000313" key="2">
    <source>
        <dbReference type="Proteomes" id="UP000548067"/>
    </source>
</evidence>
<sequence length="619" mass="68982">MANLETILSWFQTGDNPTEEEFRQTFSSFRHNDTKIPIKDVDGLESSLNNKLNVDDLPANMAVVDEGETSDVFNKEQIMAMTMMLSDYVKNGKIRADKIEAIGLTDLIEAVEKNIVEFAANSEKYEFQQNDFIAVPINENFSLFMFKGGEKKDKNNYLPTGISNVTIAMVEGLQTALNGKLDKPLADGSFFTKKTGSSTIQKEINPSANYLLFWDGNDFKNSNIYRDSNSGRVGVGTTTPKEQIHLTERARMTGLVLDENSEVLPQQVTYSNRRFYGTDSTGLKRSLMYGDSVDYVKLLNSLSDADKDLIRIANRKTGETYSIGQPRVDALLPVIVDMSNPQPKANITAIGVNLFINNVDLVSNIEILDMVDLSVVETVTNVSVHQTLPSRLSFDITKNLYKANKEYGIKVTHNGIASIVNSNAVFFTVPSLINENTDFDWNIMTDRVSTDYTYVDIDAGSFQLNLFNNPNKIANVYSGYQFDFNTGYIINLIVSVSMRFDLYAYHADLSFCLIPIESMPVIPTKISDGAVFWGNADFVSGGQPYIKFKDMNIIGNTTNDGFVVQVIIKNGTYKVISGNKIYVDFLPLSHSGKYILIASAGNFNMTNTLTVTRTNISTF</sequence>
<dbReference type="Proteomes" id="UP000548067">
    <property type="component" value="Unassembled WGS sequence"/>
</dbReference>
<organism evidence="1 2">
    <name type="scientific">Chryseobacterium aquaticum</name>
    <dbReference type="NCBI Taxonomy" id="452084"/>
    <lineage>
        <taxon>Bacteria</taxon>
        <taxon>Pseudomonadati</taxon>
        <taxon>Bacteroidota</taxon>
        <taxon>Flavobacteriia</taxon>
        <taxon>Flavobacteriales</taxon>
        <taxon>Weeksellaceae</taxon>
        <taxon>Chryseobacterium group</taxon>
        <taxon>Chryseobacterium</taxon>
    </lineage>
</organism>
<accession>A0A848N7K8</accession>
<dbReference type="EMBL" id="JABCJF010000001">
    <property type="protein sequence ID" value="NMR33333.1"/>
    <property type="molecule type" value="Genomic_DNA"/>
</dbReference>
<name>A0A848N7K8_9FLAO</name>
<dbReference type="RefSeq" id="WP_169320387.1">
    <property type="nucleotide sequence ID" value="NZ_JABCJF010000001.1"/>
</dbReference>
<comment type="caution">
    <text evidence="1">The sequence shown here is derived from an EMBL/GenBank/DDBJ whole genome shotgun (WGS) entry which is preliminary data.</text>
</comment>